<organism evidence="1 2">
    <name type="scientific">Mycolicibacterium fluoranthenivorans</name>
    <dbReference type="NCBI Taxonomy" id="258505"/>
    <lineage>
        <taxon>Bacteria</taxon>
        <taxon>Bacillati</taxon>
        <taxon>Actinomycetota</taxon>
        <taxon>Actinomycetes</taxon>
        <taxon>Mycobacteriales</taxon>
        <taxon>Mycobacteriaceae</taxon>
        <taxon>Mycolicibacterium</taxon>
    </lineage>
</organism>
<dbReference type="AlphaFoldDB" id="A0A7X5U0T7"/>
<gene>
    <name evidence="1" type="ORF">FHU31_003250</name>
</gene>
<accession>A0A7X5U0T7</accession>
<keyword evidence="2" id="KW-1185">Reference proteome</keyword>
<sequence length="162" mass="17675">MPSPSFLIHPIAGSLLDHVRESARDAWGTPVEELTDAPGSPLRCCLRNSRPGERLILFGYAPPIPGGPSPYQEVGAVFAHAESCDGPPQWTTYPDEWLHRPQILRAYDSRGWIHPATTMHDGNEAETALREVLSAPGVVEAHSRNITYGCFMFAASLAGLDE</sequence>
<dbReference type="Proteomes" id="UP000547444">
    <property type="component" value="Unassembled WGS sequence"/>
</dbReference>
<protein>
    <recommendedName>
        <fullName evidence="3">DUF1203 domain-containing protein</fullName>
    </recommendedName>
</protein>
<dbReference type="RefSeq" id="WP_167159866.1">
    <property type="nucleotide sequence ID" value="NZ_JAANOW010000001.1"/>
</dbReference>
<evidence type="ECO:0008006" key="3">
    <source>
        <dbReference type="Google" id="ProtNLM"/>
    </source>
</evidence>
<reference evidence="1 2" key="1">
    <citation type="submission" date="2020-03" db="EMBL/GenBank/DDBJ databases">
        <title>Sequencing the genomes of 1000 actinobacteria strains.</title>
        <authorList>
            <person name="Klenk H.-P."/>
        </authorList>
    </citation>
    <scope>NUCLEOTIDE SEQUENCE [LARGE SCALE GENOMIC DNA]</scope>
    <source>
        <strain evidence="1 2">DSM 44556</strain>
    </source>
</reference>
<name>A0A7X5U0T7_9MYCO</name>
<evidence type="ECO:0000313" key="2">
    <source>
        <dbReference type="Proteomes" id="UP000547444"/>
    </source>
</evidence>
<dbReference type="EMBL" id="JAANOW010000001">
    <property type="protein sequence ID" value="NIH96294.1"/>
    <property type="molecule type" value="Genomic_DNA"/>
</dbReference>
<dbReference type="PIRSF" id="PIRSF034110">
    <property type="entry name" value="DUF1203"/>
    <property type="match status" value="1"/>
</dbReference>
<dbReference type="Pfam" id="PF06718">
    <property type="entry name" value="DUF1203"/>
    <property type="match status" value="1"/>
</dbReference>
<evidence type="ECO:0000313" key="1">
    <source>
        <dbReference type="EMBL" id="NIH96294.1"/>
    </source>
</evidence>
<proteinExistence type="predicted"/>
<comment type="caution">
    <text evidence="1">The sequence shown here is derived from an EMBL/GenBank/DDBJ whole genome shotgun (WGS) entry which is preliminary data.</text>
</comment>
<dbReference type="InterPro" id="IPR009593">
    <property type="entry name" value="DUF1203"/>
</dbReference>